<accession>A0A1J4JYA0</accession>
<dbReference type="EMBL" id="MLAK01000818">
    <property type="protein sequence ID" value="OHT03674.1"/>
    <property type="molecule type" value="Genomic_DNA"/>
</dbReference>
<reference evidence="1" key="1">
    <citation type="submission" date="2016-10" db="EMBL/GenBank/DDBJ databases">
        <authorList>
            <person name="Benchimol M."/>
            <person name="Almeida L.G."/>
            <person name="Vasconcelos A.T."/>
            <person name="Perreira-Neves A."/>
            <person name="Rosa I.A."/>
            <person name="Tasca T."/>
            <person name="Bogo M.R."/>
            <person name="de Souza W."/>
        </authorList>
    </citation>
    <scope>NUCLEOTIDE SEQUENCE [LARGE SCALE GENOMIC DNA]</scope>
    <source>
        <strain evidence="1">K</strain>
    </source>
</reference>
<dbReference type="VEuPathDB" id="TrichDB:TRFO_28865"/>
<dbReference type="Proteomes" id="UP000179807">
    <property type="component" value="Unassembled WGS sequence"/>
</dbReference>
<evidence type="ECO:0000313" key="2">
    <source>
        <dbReference type="Proteomes" id="UP000179807"/>
    </source>
</evidence>
<gene>
    <name evidence="1" type="ORF">TRFO_28865</name>
</gene>
<protein>
    <recommendedName>
        <fullName evidence="3">Mic1 domain-containing protein</fullName>
    </recommendedName>
</protein>
<organism evidence="1 2">
    <name type="scientific">Tritrichomonas foetus</name>
    <dbReference type="NCBI Taxonomy" id="1144522"/>
    <lineage>
        <taxon>Eukaryota</taxon>
        <taxon>Metamonada</taxon>
        <taxon>Parabasalia</taxon>
        <taxon>Tritrichomonadida</taxon>
        <taxon>Tritrichomonadidae</taxon>
        <taxon>Tritrichomonas</taxon>
    </lineage>
</organism>
<sequence length="592" mass="68506">MNSNLQLLELSNPVLIPKGKWIVNSNELYIVSDSLQQITYYSPDKNINYEISDFLLKVESTDDIYCINKIGENSLFVYGMRRNTPTGFIKHFPNDSPFFIDQDETNSSFQKTNSFPPKTLSFALDSLYFHRRILFSFSPHCNAFVIVSKEGITYHNINHIVKFSLIKEIDYVLNDGRYLYFSNNSNAYILRFNDDFSITTIFDSPLTVYGNPFSFLSFSSFLLLIYKDQQLNTFCIHKISKEDNFIQNFQTLQNIIRVNEISKDFKKFIFLKYDNALLSVNKTNGSSFLIDFEEDNHFTLIGTEFFIDKEIRGILSNKNNNKVFAFCKNPVNSQNRRLNNDQYNSTNYKSDKNKTANIYDNICKNDKNANNVLIDDSQTNNEIREKEIDCFKYYTINHNYNNIISISMHMIAALFRRVDGLTPALNLLKKRLMETRNATKLIKLIEIIGPHASEPIAQLMFARAIQFSSIIDPHLILLGLVKFANVLGDKMIDEARIPLLETAIHPQCIHSINNLLCCGIIKLNKHSLNYLLSTCRKDVTIDPDLVEDILEYANVCIDLKMFKEANRLLLKAQLDGCYDKEKIEMMKQLIPT</sequence>
<name>A0A1J4JYA0_9EUKA</name>
<dbReference type="GeneID" id="94841134"/>
<keyword evidence="2" id="KW-1185">Reference proteome</keyword>
<proteinExistence type="predicted"/>
<evidence type="ECO:0000313" key="1">
    <source>
        <dbReference type="EMBL" id="OHT03674.1"/>
    </source>
</evidence>
<evidence type="ECO:0008006" key="3">
    <source>
        <dbReference type="Google" id="ProtNLM"/>
    </source>
</evidence>
<comment type="caution">
    <text evidence="1">The sequence shown here is derived from an EMBL/GenBank/DDBJ whole genome shotgun (WGS) entry which is preliminary data.</text>
</comment>
<dbReference type="OrthoDB" id="10643220at2759"/>
<dbReference type="AlphaFoldDB" id="A0A1J4JYA0"/>
<dbReference type="RefSeq" id="XP_068356810.1">
    <property type="nucleotide sequence ID" value="XM_068506430.1"/>
</dbReference>